<sequence>MFRIPILGRLSFMEYQSLVLTAIFILVERIISFFIFFIPVRRISRMLSRLTENHLHEEEPKHPLVEMSCFNDMVEYWGYAMEEHTVVTRDGYVLGIHRLPGRPNEATEGPNRPKQPVVLLWHGFMMSSEVFMCVPDKANVLPLLLADAGYDVWLGNSRGNKYSYRHLTRRTWQNKFWDFSLDELAMFDVPDTVDYILAATGVSQLAYVGFSQGTCQMFCALSSNVTLNRKVSVFVALAPATTPRGFDSDVVNAMIKTSPQVLYLLLGRREALTIALTWQDLLPVEWYVGLLDVCLDFLFGWKTRNISQAAKTVCYKHLYSFSSVKTIVHWMQIIRTGKLQFYDELPVGPSTMLRSGHICHRYLTRQIQTRIALFHGGQDSLSSAKQLIGKELRSPVHIKEIPHYEHLDFLWADDLRETVLNDVMYVLKKFGSDTGNAAPQDDAIDLDTPRPERVNGQNQDQYPVISKPIPNDHDPSQIDHCPELNGTVS</sequence>
<comment type="subcellular location">
    <subcellularLocation>
        <location evidence="1">Membrane</location>
        <topology evidence="1">Single-pass membrane protein</topology>
    </subcellularLocation>
</comment>
<feature type="compositionally biased region" description="Basic and acidic residues" evidence="8">
    <location>
        <begin position="470"/>
        <end position="482"/>
    </location>
</feature>
<evidence type="ECO:0000256" key="8">
    <source>
        <dbReference type="SAM" id="MobiDB-lite"/>
    </source>
</evidence>
<dbReference type="FunFam" id="3.40.50.1820:FF:000095">
    <property type="entry name" value="Triglyceride lipase-cholesterol esterase"/>
    <property type="match status" value="1"/>
</dbReference>
<evidence type="ECO:0000256" key="3">
    <source>
        <dbReference type="ARBA" id="ARBA00022801"/>
    </source>
</evidence>
<dbReference type="Gene3D" id="3.40.50.1820">
    <property type="entry name" value="alpha/beta hydrolase"/>
    <property type="match status" value="1"/>
</dbReference>
<evidence type="ECO:0000256" key="4">
    <source>
        <dbReference type="ARBA" id="ARBA00022963"/>
    </source>
</evidence>
<dbReference type="AlphaFoldDB" id="A0A9W7ZTD8"/>
<dbReference type="GO" id="GO:0004771">
    <property type="term" value="F:sterol ester esterase activity"/>
    <property type="evidence" value="ECO:0007669"/>
    <property type="project" value="UniProtKB-EC"/>
</dbReference>
<evidence type="ECO:0000313" key="12">
    <source>
        <dbReference type="Proteomes" id="UP001150569"/>
    </source>
</evidence>
<dbReference type="Proteomes" id="UP001150569">
    <property type="component" value="Unassembled WGS sequence"/>
</dbReference>
<dbReference type="Pfam" id="PF04083">
    <property type="entry name" value="Abhydro_lipase"/>
    <property type="match status" value="1"/>
</dbReference>
<reference evidence="11" key="1">
    <citation type="submission" date="2022-07" db="EMBL/GenBank/DDBJ databases">
        <title>Phylogenomic reconstructions and comparative analyses of Kickxellomycotina fungi.</title>
        <authorList>
            <person name="Reynolds N.K."/>
            <person name="Stajich J.E."/>
            <person name="Barry K."/>
            <person name="Grigoriev I.V."/>
            <person name="Crous P."/>
            <person name="Smith M.E."/>
        </authorList>
    </citation>
    <scope>NUCLEOTIDE SEQUENCE</scope>
    <source>
        <strain evidence="11">RSA 861</strain>
    </source>
</reference>
<keyword evidence="12" id="KW-1185">Reference proteome</keyword>
<gene>
    <name evidence="11" type="primary">TGL1_2</name>
    <name evidence="11" type="ORF">IWQ60_010296</name>
</gene>
<keyword evidence="5 9" id="KW-1133">Transmembrane helix</keyword>
<comment type="caution">
    <text evidence="11">The sequence shown here is derived from an EMBL/GenBank/DDBJ whole genome shotgun (WGS) entry which is preliminary data.</text>
</comment>
<dbReference type="InterPro" id="IPR029058">
    <property type="entry name" value="AB_hydrolase_fold"/>
</dbReference>
<dbReference type="EC" id="3.1.1.13" evidence="11"/>
<evidence type="ECO:0000256" key="1">
    <source>
        <dbReference type="ARBA" id="ARBA00004167"/>
    </source>
</evidence>
<dbReference type="GO" id="GO:0016042">
    <property type="term" value="P:lipid catabolic process"/>
    <property type="evidence" value="ECO:0007669"/>
    <property type="project" value="UniProtKB-KW"/>
</dbReference>
<dbReference type="PANTHER" id="PTHR11005">
    <property type="entry name" value="LYSOSOMAL ACID LIPASE-RELATED"/>
    <property type="match status" value="1"/>
</dbReference>
<evidence type="ECO:0000259" key="10">
    <source>
        <dbReference type="Pfam" id="PF04083"/>
    </source>
</evidence>
<keyword evidence="2 9" id="KW-0812">Transmembrane</keyword>
<dbReference type="EMBL" id="JANBPT010000967">
    <property type="protein sequence ID" value="KAJ1911110.1"/>
    <property type="molecule type" value="Genomic_DNA"/>
</dbReference>
<dbReference type="OrthoDB" id="9974421at2759"/>
<dbReference type="GO" id="GO:0016020">
    <property type="term" value="C:membrane"/>
    <property type="evidence" value="ECO:0007669"/>
    <property type="project" value="UniProtKB-SubCell"/>
</dbReference>
<keyword evidence="7 9" id="KW-0472">Membrane</keyword>
<evidence type="ECO:0000313" key="11">
    <source>
        <dbReference type="EMBL" id="KAJ1911110.1"/>
    </source>
</evidence>
<keyword evidence="3 11" id="KW-0378">Hydrolase</keyword>
<evidence type="ECO:0000256" key="5">
    <source>
        <dbReference type="ARBA" id="ARBA00022989"/>
    </source>
</evidence>
<protein>
    <submittedName>
        <fullName evidence="11">Cholesterol esterase</fullName>
        <ecNumber evidence="11">3.1.1.13</ecNumber>
    </submittedName>
</protein>
<evidence type="ECO:0000256" key="2">
    <source>
        <dbReference type="ARBA" id="ARBA00022692"/>
    </source>
</evidence>
<proteinExistence type="predicted"/>
<name>A0A9W7ZTD8_9FUNG</name>
<organism evidence="11 12">
    <name type="scientific">Tieghemiomyces parasiticus</name>
    <dbReference type="NCBI Taxonomy" id="78921"/>
    <lineage>
        <taxon>Eukaryota</taxon>
        <taxon>Fungi</taxon>
        <taxon>Fungi incertae sedis</taxon>
        <taxon>Zoopagomycota</taxon>
        <taxon>Kickxellomycotina</taxon>
        <taxon>Dimargaritomycetes</taxon>
        <taxon>Dimargaritales</taxon>
        <taxon>Dimargaritaceae</taxon>
        <taxon>Tieghemiomyces</taxon>
    </lineage>
</organism>
<evidence type="ECO:0000256" key="9">
    <source>
        <dbReference type="SAM" id="Phobius"/>
    </source>
</evidence>
<feature type="transmembrane region" description="Helical" evidence="9">
    <location>
        <begin position="20"/>
        <end position="40"/>
    </location>
</feature>
<accession>A0A9W7ZTD8</accession>
<dbReference type="SUPFAM" id="SSF53474">
    <property type="entry name" value="alpha/beta-Hydrolases"/>
    <property type="match status" value="1"/>
</dbReference>
<feature type="domain" description="Partial AB-hydrolase lipase" evidence="10">
    <location>
        <begin position="71"/>
        <end position="133"/>
    </location>
</feature>
<keyword evidence="4" id="KW-0442">Lipid degradation</keyword>
<dbReference type="InterPro" id="IPR006693">
    <property type="entry name" value="AB_hydrolase_lipase"/>
</dbReference>
<evidence type="ECO:0000256" key="6">
    <source>
        <dbReference type="ARBA" id="ARBA00023098"/>
    </source>
</evidence>
<keyword evidence="6" id="KW-0443">Lipid metabolism</keyword>
<evidence type="ECO:0000256" key="7">
    <source>
        <dbReference type="ARBA" id="ARBA00023136"/>
    </source>
</evidence>
<feature type="region of interest" description="Disordered" evidence="8">
    <location>
        <begin position="437"/>
        <end position="489"/>
    </location>
</feature>